<evidence type="ECO:0000259" key="1">
    <source>
        <dbReference type="Pfam" id="PF01368"/>
    </source>
</evidence>
<name>K1YHN1_9BACT</name>
<feature type="domain" description="DDH" evidence="1">
    <location>
        <begin position="17"/>
        <end position="162"/>
    </location>
</feature>
<dbReference type="InterPro" id="IPR051319">
    <property type="entry name" value="Oligoribo/pAp-PDE_c-di-AMP_PDE"/>
</dbReference>
<gene>
    <name evidence="3" type="ORF">ACD_80C00145G0013</name>
</gene>
<dbReference type="Pfam" id="PF01368">
    <property type="entry name" value="DHH"/>
    <property type="match status" value="1"/>
</dbReference>
<evidence type="ECO:0000259" key="2">
    <source>
        <dbReference type="Pfam" id="PF02272"/>
    </source>
</evidence>
<dbReference type="InterPro" id="IPR001667">
    <property type="entry name" value="DDH_dom"/>
</dbReference>
<dbReference type="SUPFAM" id="SSF64182">
    <property type="entry name" value="DHH phosphoesterases"/>
    <property type="match status" value="1"/>
</dbReference>
<sequence length="333" mass="38551">MNKNIVKAKHMIEKAKKIALFWHMSPDGDCIWAMLGLGRLLEKQKKNISYFVPNKPSKIFDFVKGIKKIKSNFDYKNYDLLIFVDFTWLNRIGILSQAKPQYFANKPLVIFDHHLDDNVLDHSVIIKDVMSISACEIVFEITNKWWPKLYDKDVATYFYLGITSDSGNFLFEDDHVRTFTNALKLLKLGADKDTIVNNLIRKRSLNAVRFLKLLLNRVEQKEWVLYTYYDEDEMKSYNIDQEEAAYALHIIQNVEGPEIVVLMRKAGDMIKGSLRAQKAKGIDCNLIAKVLWWGGHKLAAGFAVPVQGDFEEQIQTIVKNINKITKIEKNKLL</sequence>
<dbReference type="InterPro" id="IPR003156">
    <property type="entry name" value="DHHA1_dom"/>
</dbReference>
<dbReference type="PANTHER" id="PTHR47618:SF1">
    <property type="entry name" value="BIFUNCTIONAL OLIGORIBONUCLEASE AND PAP PHOSPHATASE NRNA"/>
    <property type="match status" value="1"/>
</dbReference>
<feature type="domain" description="DHHA1" evidence="2">
    <location>
        <begin position="236"/>
        <end position="323"/>
    </location>
</feature>
<evidence type="ECO:0008006" key="4">
    <source>
        <dbReference type="Google" id="ProtNLM"/>
    </source>
</evidence>
<evidence type="ECO:0000313" key="3">
    <source>
        <dbReference type="EMBL" id="EKD24879.1"/>
    </source>
</evidence>
<dbReference type="EMBL" id="AMFJ01036152">
    <property type="protein sequence ID" value="EKD24879.1"/>
    <property type="molecule type" value="Genomic_DNA"/>
</dbReference>
<dbReference type="Pfam" id="PF02272">
    <property type="entry name" value="DHHA1"/>
    <property type="match status" value="1"/>
</dbReference>
<comment type="caution">
    <text evidence="3">The sequence shown here is derived from an EMBL/GenBank/DDBJ whole genome shotgun (WGS) entry which is preliminary data.</text>
</comment>
<dbReference type="PANTHER" id="PTHR47618">
    <property type="entry name" value="BIFUNCTIONAL OLIGORIBONUCLEASE AND PAP PHOSPHATASE NRNA"/>
    <property type="match status" value="1"/>
</dbReference>
<proteinExistence type="predicted"/>
<dbReference type="Gene3D" id="3.90.1640.10">
    <property type="entry name" value="inorganic pyrophosphatase (n-terminal core)"/>
    <property type="match status" value="1"/>
</dbReference>
<dbReference type="GO" id="GO:0003676">
    <property type="term" value="F:nucleic acid binding"/>
    <property type="evidence" value="ECO:0007669"/>
    <property type="project" value="InterPro"/>
</dbReference>
<reference evidence="3" key="1">
    <citation type="journal article" date="2012" name="Science">
        <title>Fermentation, hydrogen, and sulfur metabolism in multiple uncultivated bacterial phyla.</title>
        <authorList>
            <person name="Wrighton K.C."/>
            <person name="Thomas B.C."/>
            <person name="Sharon I."/>
            <person name="Miller C.S."/>
            <person name="Castelle C.J."/>
            <person name="VerBerkmoes N.C."/>
            <person name="Wilkins M.J."/>
            <person name="Hettich R.L."/>
            <person name="Lipton M.S."/>
            <person name="Williams K.H."/>
            <person name="Long P.E."/>
            <person name="Banfield J.F."/>
        </authorList>
    </citation>
    <scope>NUCLEOTIDE SEQUENCE [LARGE SCALE GENOMIC DNA]</scope>
</reference>
<dbReference type="InterPro" id="IPR038763">
    <property type="entry name" value="DHH_sf"/>
</dbReference>
<protein>
    <recommendedName>
        <fullName evidence="4">DDH domain-containing protein</fullName>
    </recommendedName>
</protein>
<organism evidence="3">
    <name type="scientific">uncultured bacterium</name>
    <name type="common">gcode 4</name>
    <dbReference type="NCBI Taxonomy" id="1234023"/>
    <lineage>
        <taxon>Bacteria</taxon>
        <taxon>environmental samples</taxon>
    </lineage>
</organism>
<dbReference type="AlphaFoldDB" id="K1YHN1"/>
<accession>K1YHN1</accession>
<dbReference type="Gene3D" id="3.10.310.30">
    <property type="match status" value="1"/>
</dbReference>